<feature type="coiled-coil region" evidence="1">
    <location>
        <begin position="34"/>
        <end position="61"/>
    </location>
</feature>
<evidence type="ECO:0000256" key="1">
    <source>
        <dbReference type="SAM" id="Coils"/>
    </source>
</evidence>
<organism evidence="2 3">
    <name type="scientific">Mycena venus</name>
    <dbReference type="NCBI Taxonomy" id="2733690"/>
    <lineage>
        <taxon>Eukaryota</taxon>
        <taxon>Fungi</taxon>
        <taxon>Dikarya</taxon>
        <taxon>Basidiomycota</taxon>
        <taxon>Agaricomycotina</taxon>
        <taxon>Agaricomycetes</taxon>
        <taxon>Agaricomycetidae</taxon>
        <taxon>Agaricales</taxon>
        <taxon>Marasmiineae</taxon>
        <taxon>Mycenaceae</taxon>
        <taxon>Mycena</taxon>
    </lineage>
</organism>
<keyword evidence="3" id="KW-1185">Reference proteome</keyword>
<gene>
    <name evidence="2" type="ORF">MVEN_00842400</name>
</gene>
<dbReference type="InterPro" id="IPR032675">
    <property type="entry name" value="LRR_dom_sf"/>
</dbReference>
<evidence type="ECO:0000313" key="3">
    <source>
        <dbReference type="Proteomes" id="UP000620124"/>
    </source>
</evidence>
<evidence type="ECO:0000313" key="2">
    <source>
        <dbReference type="EMBL" id="KAF7357958.1"/>
    </source>
</evidence>
<dbReference type="SMART" id="SM00367">
    <property type="entry name" value="LRR_CC"/>
    <property type="match status" value="2"/>
</dbReference>
<sequence>MASPFAPRLGTNYCPTGEEVLQIEALLVEPSLRLKGLDDEIAELQKAIDKLTEERNNLSIYVDGHKALISPVRRLPLDIIEEIFVACIPTHRNCVMSASEAPVLLGRICSSWRTISLSTPRLWAKLHIVEPSRWRFGSSNALVDDKVAQRLDTMKMWLGRSGQCPLSISLQSGPDYDSPPSTPTETSGQFLQELIPFARRWQHIRLAMSPVVFKELAHLTAEDVPMLESVAVHPQHQYPSAGVPWEHFGMLSSPRICSFAATGNSFPLSLFNPQILPLCWNLLTDLTIDGPTWQSPMSSGAMLQTMSHCTQLRTCKLVINDLGNPDLSHYSPVALPFLHTLELEFGTTPGSPVSRLLDWLSLPELRDFTLHGHTIMPHYLVSFFGLCPRLESVSIDSNSFSKNSLLENLRGLPPTTRHLTIHDISHGSGDPLAASLDDKALEVLTPASGISTCCPALESLTITYCSLISDSALLGFIQGRMAIADDSEVGHTATLKRVEIQFNRRMTLDVMPSLKPFIETGGLEVLISYISSRSTQFSPWQGLVDAPSPWAYSDDW</sequence>
<reference evidence="2" key="1">
    <citation type="submission" date="2020-05" db="EMBL/GenBank/DDBJ databases">
        <title>Mycena genomes resolve the evolution of fungal bioluminescence.</title>
        <authorList>
            <person name="Tsai I.J."/>
        </authorList>
    </citation>
    <scope>NUCLEOTIDE SEQUENCE</scope>
    <source>
        <strain evidence="2">CCC161011</strain>
    </source>
</reference>
<dbReference type="OrthoDB" id="3365698at2759"/>
<name>A0A8H7D408_9AGAR</name>
<dbReference type="InterPro" id="IPR006553">
    <property type="entry name" value="Leu-rich_rpt_Cys-con_subtyp"/>
</dbReference>
<protein>
    <recommendedName>
        <fullName evidence="4">F-box domain-containing protein</fullName>
    </recommendedName>
</protein>
<dbReference type="Gene3D" id="3.80.10.10">
    <property type="entry name" value="Ribonuclease Inhibitor"/>
    <property type="match status" value="1"/>
</dbReference>
<accession>A0A8H7D408</accession>
<evidence type="ECO:0008006" key="4">
    <source>
        <dbReference type="Google" id="ProtNLM"/>
    </source>
</evidence>
<keyword evidence="1" id="KW-0175">Coiled coil</keyword>
<dbReference type="EMBL" id="JACAZI010000006">
    <property type="protein sequence ID" value="KAF7357958.1"/>
    <property type="molecule type" value="Genomic_DNA"/>
</dbReference>
<dbReference type="Proteomes" id="UP000620124">
    <property type="component" value="Unassembled WGS sequence"/>
</dbReference>
<proteinExistence type="predicted"/>
<comment type="caution">
    <text evidence="2">The sequence shown here is derived from an EMBL/GenBank/DDBJ whole genome shotgun (WGS) entry which is preliminary data.</text>
</comment>
<dbReference type="SUPFAM" id="SSF52047">
    <property type="entry name" value="RNI-like"/>
    <property type="match status" value="1"/>
</dbReference>
<dbReference type="AlphaFoldDB" id="A0A8H7D408"/>